<proteinExistence type="predicted"/>
<evidence type="ECO:0000313" key="2">
    <source>
        <dbReference type="Proteomes" id="UP000887575"/>
    </source>
</evidence>
<organism evidence="2 3">
    <name type="scientific">Mesorhabditis belari</name>
    <dbReference type="NCBI Taxonomy" id="2138241"/>
    <lineage>
        <taxon>Eukaryota</taxon>
        <taxon>Metazoa</taxon>
        <taxon>Ecdysozoa</taxon>
        <taxon>Nematoda</taxon>
        <taxon>Chromadorea</taxon>
        <taxon>Rhabditida</taxon>
        <taxon>Rhabditina</taxon>
        <taxon>Rhabditomorpha</taxon>
        <taxon>Rhabditoidea</taxon>
        <taxon>Rhabditidae</taxon>
        <taxon>Mesorhabditinae</taxon>
        <taxon>Mesorhabditis</taxon>
    </lineage>
</organism>
<name>A0AAF3J9B3_9BILA</name>
<dbReference type="Proteomes" id="UP000887575">
    <property type="component" value="Unassembled WGS sequence"/>
</dbReference>
<keyword evidence="1" id="KW-0732">Signal</keyword>
<dbReference type="AlphaFoldDB" id="A0AAF3J9B3"/>
<keyword evidence="2" id="KW-1185">Reference proteome</keyword>
<evidence type="ECO:0000313" key="3">
    <source>
        <dbReference type="WBParaSite" id="MBELARI_LOCUS4487"/>
    </source>
</evidence>
<feature type="signal peptide" evidence="1">
    <location>
        <begin position="1"/>
        <end position="18"/>
    </location>
</feature>
<accession>A0AAF3J9B3</accession>
<dbReference type="WBParaSite" id="MBELARI_LOCUS4487">
    <property type="protein sequence ID" value="MBELARI_LOCUS4487"/>
    <property type="gene ID" value="MBELARI_LOCUS4487"/>
</dbReference>
<reference evidence="3" key="1">
    <citation type="submission" date="2024-02" db="UniProtKB">
        <authorList>
            <consortium name="WormBaseParasite"/>
        </authorList>
    </citation>
    <scope>IDENTIFICATION</scope>
</reference>
<evidence type="ECO:0000256" key="1">
    <source>
        <dbReference type="SAM" id="SignalP"/>
    </source>
</evidence>
<feature type="chain" id="PRO_5042062368" evidence="1">
    <location>
        <begin position="19"/>
        <end position="136"/>
    </location>
</feature>
<protein>
    <submittedName>
        <fullName evidence="3">Uncharacterized protein</fullName>
    </submittedName>
</protein>
<sequence length="136" mass="15348">MRSLGVLSFCAFLTCSLAVTCHDSSKGRESCWLKCYYAVAYDNCKGEQMFRIQGCASFACLFTKDDGCLSFGGAQNTYRLCCCNGKFCNSIESIQEKSKIPKHSNETFNQLWKTDCTSDSTFDRVLRKLPFLDSDR</sequence>